<evidence type="ECO:0000313" key="1">
    <source>
        <dbReference type="EMBL" id="KAK7477691.1"/>
    </source>
</evidence>
<name>A0ABD0JSF4_9CAEN</name>
<sequence length="107" mass="11796">ADPDREVKGRSATAVARSKRAVACGTYAAEPHKEISTPISCLTPECHSVLIDCRQGLVKFPPLWPTTAGRLSPVKCYPSNYFSPSFCHVVFALKQDIGMRSFVQLWV</sequence>
<keyword evidence="2" id="KW-1185">Reference proteome</keyword>
<accession>A0ABD0JSF4</accession>
<organism evidence="1 2">
    <name type="scientific">Batillaria attramentaria</name>
    <dbReference type="NCBI Taxonomy" id="370345"/>
    <lineage>
        <taxon>Eukaryota</taxon>
        <taxon>Metazoa</taxon>
        <taxon>Spiralia</taxon>
        <taxon>Lophotrochozoa</taxon>
        <taxon>Mollusca</taxon>
        <taxon>Gastropoda</taxon>
        <taxon>Caenogastropoda</taxon>
        <taxon>Sorbeoconcha</taxon>
        <taxon>Cerithioidea</taxon>
        <taxon>Batillariidae</taxon>
        <taxon>Batillaria</taxon>
    </lineage>
</organism>
<dbReference type="AlphaFoldDB" id="A0ABD0JSF4"/>
<dbReference type="Proteomes" id="UP001519460">
    <property type="component" value="Unassembled WGS sequence"/>
</dbReference>
<proteinExistence type="predicted"/>
<comment type="caution">
    <text evidence="1">The sequence shown here is derived from an EMBL/GenBank/DDBJ whole genome shotgun (WGS) entry which is preliminary data.</text>
</comment>
<evidence type="ECO:0000313" key="2">
    <source>
        <dbReference type="Proteomes" id="UP001519460"/>
    </source>
</evidence>
<dbReference type="EMBL" id="JACVVK020000343">
    <property type="protein sequence ID" value="KAK7477691.1"/>
    <property type="molecule type" value="Genomic_DNA"/>
</dbReference>
<gene>
    <name evidence="1" type="ORF">BaRGS_00031075</name>
</gene>
<protein>
    <submittedName>
        <fullName evidence="1">Uncharacterized protein</fullName>
    </submittedName>
</protein>
<feature type="non-terminal residue" evidence="1">
    <location>
        <position position="1"/>
    </location>
</feature>
<reference evidence="1 2" key="1">
    <citation type="journal article" date="2023" name="Sci. Data">
        <title>Genome assembly of the Korean intertidal mud-creeper Batillaria attramentaria.</title>
        <authorList>
            <person name="Patra A.K."/>
            <person name="Ho P.T."/>
            <person name="Jun S."/>
            <person name="Lee S.J."/>
            <person name="Kim Y."/>
            <person name="Won Y.J."/>
        </authorList>
    </citation>
    <scope>NUCLEOTIDE SEQUENCE [LARGE SCALE GENOMIC DNA]</scope>
    <source>
        <strain evidence="1">Wonlab-2016</strain>
    </source>
</reference>